<protein>
    <submittedName>
        <fullName evidence="1">Uncharacterized protein</fullName>
    </submittedName>
</protein>
<proteinExistence type="predicted"/>
<gene>
    <name evidence="1" type="ORF">QR98_0103610</name>
</gene>
<name>A0A132ALD8_SARSC</name>
<dbReference type="Proteomes" id="UP000616769">
    <property type="component" value="Unassembled WGS sequence"/>
</dbReference>
<comment type="caution">
    <text evidence="1">The sequence shown here is derived from an EMBL/GenBank/DDBJ whole genome shotgun (WGS) entry which is preliminary data.</text>
</comment>
<sequence>MRTGLICFESLNNTIRSILRLYFYG</sequence>
<dbReference type="VEuPathDB" id="VectorBase:SSCA002675"/>
<reference evidence="1 2" key="1">
    <citation type="journal article" date="2015" name="Parasit. Vectors">
        <title>Draft genome of the scabies mite.</title>
        <authorList>
            <person name="Rider S.D.Jr."/>
            <person name="Morgan M.S."/>
            <person name="Arlian L.G."/>
        </authorList>
    </citation>
    <scope>NUCLEOTIDE SEQUENCE [LARGE SCALE GENOMIC DNA]</scope>
    <source>
        <strain evidence="1">Arlian Lab</strain>
    </source>
</reference>
<evidence type="ECO:0000313" key="2">
    <source>
        <dbReference type="Proteomes" id="UP000616769"/>
    </source>
</evidence>
<accession>A0A132ALD8</accession>
<organism evidence="1 2">
    <name type="scientific">Sarcoptes scabiei</name>
    <name type="common">Itch mite</name>
    <name type="synonym">Acarus scabiei</name>
    <dbReference type="NCBI Taxonomy" id="52283"/>
    <lineage>
        <taxon>Eukaryota</taxon>
        <taxon>Metazoa</taxon>
        <taxon>Ecdysozoa</taxon>
        <taxon>Arthropoda</taxon>
        <taxon>Chelicerata</taxon>
        <taxon>Arachnida</taxon>
        <taxon>Acari</taxon>
        <taxon>Acariformes</taxon>
        <taxon>Sarcoptiformes</taxon>
        <taxon>Astigmata</taxon>
        <taxon>Psoroptidia</taxon>
        <taxon>Sarcoptoidea</taxon>
        <taxon>Sarcoptidae</taxon>
        <taxon>Sarcoptinae</taxon>
        <taxon>Sarcoptes</taxon>
    </lineage>
</organism>
<dbReference type="EMBL" id="JXLN01017949">
    <property type="protein sequence ID" value="KPM11786.1"/>
    <property type="molecule type" value="Genomic_DNA"/>
</dbReference>
<evidence type="ECO:0000313" key="1">
    <source>
        <dbReference type="EMBL" id="KPM11786.1"/>
    </source>
</evidence>
<dbReference type="AlphaFoldDB" id="A0A132ALD8"/>